<reference evidence="1" key="1">
    <citation type="submission" date="2019-10" db="EMBL/GenBank/DDBJ databases">
        <title>The sequence and de novo assembly of the wild yak genome.</title>
        <authorList>
            <person name="Liu Y."/>
        </authorList>
    </citation>
    <scope>NUCLEOTIDE SEQUENCE [LARGE SCALE GENOMIC DNA]</scope>
    <source>
        <strain evidence="1">WY2019</strain>
    </source>
</reference>
<name>A0A6B0S3X0_9CETA</name>
<protein>
    <submittedName>
        <fullName evidence="1">Uncharacterized protein</fullName>
    </submittedName>
</protein>
<dbReference type="AlphaFoldDB" id="A0A6B0S3X0"/>
<accession>A0A6B0S3X0</accession>
<dbReference type="Proteomes" id="UP000322234">
    <property type="component" value="Unassembled WGS sequence"/>
</dbReference>
<organism evidence="1 2">
    <name type="scientific">Bos mutus</name>
    <name type="common">wild yak</name>
    <dbReference type="NCBI Taxonomy" id="72004"/>
    <lineage>
        <taxon>Eukaryota</taxon>
        <taxon>Metazoa</taxon>
        <taxon>Chordata</taxon>
        <taxon>Craniata</taxon>
        <taxon>Vertebrata</taxon>
        <taxon>Euteleostomi</taxon>
        <taxon>Mammalia</taxon>
        <taxon>Eutheria</taxon>
        <taxon>Laurasiatheria</taxon>
        <taxon>Artiodactyla</taxon>
        <taxon>Ruminantia</taxon>
        <taxon>Pecora</taxon>
        <taxon>Bovidae</taxon>
        <taxon>Bovinae</taxon>
        <taxon>Bos</taxon>
    </lineage>
</organism>
<gene>
    <name evidence="1" type="ORF">E5288_WYG010466</name>
</gene>
<keyword evidence="2" id="KW-1185">Reference proteome</keyword>
<evidence type="ECO:0000313" key="2">
    <source>
        <dbReference type="Proteomes" id="UP000322234"/>
    </source>
</evidence>
<comment type="caution">
    <text evidence="1">The sequence shown here is derived from an EMBL/GenBank/DDBJ whole genome shotgun (WGS) entry which is preliminary data.</text>
</comment>
<dbReference type="EMBL" id="VBQZ03000126">
    <property type="protein sequence ID" value="MXQ95054.1"/>
    <property type="molecule type" value="Genomic_DNA"/>
</dbReference>
<sequence>MCVHRSLCLKQEEQIMSQIFQRTGHTSTPPASVLVTERRFLKQIKQCLDSSPAICVTLRDSGVVLEFQIPLKQKRKNSLDGMRIPRDHPQDEDCLCVVQSSA</sequence>
<evidence type="ECO:0000313" key="1">
    <source>
        <dbReference type="EMBL" id="MXQ95054.1"/>
    </source>
</evidence>
<proteinExistence type="predicted"/>